<dbReference type="InterPro" id="IPR027417">
    <property type="entry name" value="P-loop_NTPase"/>
</dbReference>
<sequence>MLEIKNVGKSFGDFCALKNINLEFESGVYGLLAPNGAGKTTLIKMLTTLIFPSEGEILYKGCDIIKMDEDYRDILGYLPQEFGYYKNYTPKKYLLYLAALKGIESEVAKKRTTELIKLVGLGEAENKKMKKFSGGMIQRVGIAQAMLNDPKILILDEPTAGLDPKERVRFRNLIAELSRERIVILSTHIVSDVESIANEIIMIKDSSVVYKDSVRNICGMIKGKVYETYIDFEDIEGFRKEYLSLSERQEEGKMRVRFISNHEGEDTWVPVYPNLEDVFLYVYRDENLDLDME</sequence>
<comment type="caution">
    <text evidence="6">The sequence shown here is derived from an EMBL/GenBank/DDBJ whole genome shotgun (WGS) entry which is preliminary data.</text>
</comment>
<dbReference type="CDD" id="cd03264">
    <property type="entry name" value="ABC_drug_resistance_like"/>
    <property type="match status" value="1"/>
</dbReference>
<dbReference type="GO" id="GO:0016887">
    <property type="term" value="F:ATP hydrolysis activity"/>
    <property type="evidence" value="ECO:0007669"/>
    <property type="project" value="InterPro"/>
</dbReference>
<name>A0A9Q1ZA81_CLOBO</name>
<dbReference type="OrthoDB" id="9775135at2"/>
<dbReference type="EMBL" id="LGVR01000117">
    <property type="protein sequence ID" value="KOA81762.1"/>
    <property type="molecule type" value="Genomic_DNA"/>
</dbReference>
<dbReference type="InterPro" id="IPR017871">
    <property type="entry name" value="ABC_transporter-like_CS"/>
</dbReference>
<reference evidence="6 7" key="1">
    <citation type="submission" date="2015-07" db="EMBL/GenBank/DDBJ databases">
        <title>Draft genome sequences of 17 French Clostridium botulinum group III.</title>
        <authorList>
            <person name="Woudstra C."/>
            <person name="Le Marechal C."/>
            <person name="Souillard R."/>
            <person name="Bayon-Auboyer M.-H."/>
            <person name="Dessouter D."/>
            <person name="Fach P."/>
        </authorList>
    </citation>
    <scope>NUCLEOTIDE SEQUENCE [LARGE SCALE GENOMIC DNA]</scope>
    <source>
        <strain evidence="6 7">12LNRI-CD</strain>
    </source>
</reference>
<evidence type="ECO:0000313" key="7">
    <source>
        <dbReference type="Proteomes" id="UP000037540"/>
    </source>
</evidence>
<dbReference type="SUPFAM" id="SSF52540">
    <property type="entry name" value="P-loop containing nucleoside triphosphate hydrolases"/>
    <property type="match status" value="1"/>
</dbReference>
<keyword evidence="3" id="KW-0547">Nucleotide-binding</keyword>
<comment type="similarity">
    <text evidence="1">Belongs to the ABC transporter superfamily.</text>
</comment>
<keyword evidence="2" id="KW-0813">Transport</keyword>
<dbReference type="RefSeq" id="WP_013724512.1">
    <property type="nucleotide sequence ID" value="NZ_LGVO01000057.1"/>
</dbReference>
<evidence type="ECO:0000256" key="3">
    <source>
        <dbReference type="ARBA" id="ARBA00022741"/>
    </source>
</evidence>
<dbReference type="AlphaFoldDB" id="A0A9Q1ZA81"/>
<dbReference type="Proteomes" id="UP000037540">
    <property type="component" value="Unassembled WGS sequence"/>
</dbReference>
<evidence type="ECO:0000256" key="4">
    <source>
        <dbReference type="ARBA" id="ARBA00022840"/>
    </source>
</evidence>
<dbReference type="InterPro" id="IPR003593">
    <property type="entry name" value="AAA+_ATPase"/>
</dbReference>
<protein>
    <submittedName>
        <fullName evidence="6">Multidrug ABC transporter ATPase</fullName>
    </submittedName>
</protein>
<evidence type="ECO:0000259" key="5">
    <source>
        <dbReference type="PROSITE" id="PS50893"/>
    </source>
</evidence>
<feature type="domain" description="ABC transporter" evidence="5">
    <location>
        <begin position="2"/>
        <end position="230"/>
    </location>
</feature>
<dbReference type="PANTHER" id="PTHR43335">
    <property type="entry name" value="ABC TRANSPORTER, ATP-BINDING PROTEIN"/>
    <property type="match status" value="1"/>
</dbReference>
<proteinExistence type="inferred from homology"/>
<gene>
    <name evidence="6" type="ORF">ADU74_14025</name>
</gene>
<keyword evidence="4" id="KW-0067">ATP-binding</keyword>
<dbReference type="InterPro" id="IPR003439">
    <property type="entry name" value="ABC_transporter-like_ATP-bd"/>
</dbReference>
<dbReference type="Gene3D" id="3.40.50.300">
    <property type="entry name" value="P-loop containing nucleotide triphosphate hydrolases"/>
    <property type="match status" value="1"/>
</dbReference>
<dbReference type="PROSITE" id="PS00211">
    <property type="entry name" value="ABC_TRANSPORTER_1"/>
    <property type="match status" value="1"/>
</dbReference>
<dbReference type="GO" id="GO:0005524">
    <property type="term" value="F:ATP binding"/>
    <property type="evidence" value="ECO:0007669"/>
    <property type="project" value="UniProtKB-KW"/>
</dbReference>
<dbReference type="PANTHER" id="PTHR43335:SF2">
    <property type="entry name" value="ABC TRANSPORTER, ATP-BINDING PROTEIN"/>
    <property type="match status" value="1"/>
</dbReference>
<accession>A0A9Q1ZA81</accession>
<dbReference type="SMART" id="SM00382">
    <property type="entry name" value="AAA"/>
    <property type="match status" value="1"/>
</dbReference>
<evidence type="ECO:0000256" key="2">
    <source>
        <dbReference type="ARBA" id="ARBA00022448"/>
    </source>
</evidence>
<dbReference type="PROSITE" id="PS50893">
    <property type="entry name" value="ABC_TRANSPORTER_2"/>
    <property type="match status" value="1"/>
</dbReference>
<evidence type="ECO:0000313" key="6">
    <source>
        <dbReference type="EMBL" id="KOA81762.1"/>
    </source>
</evidence>
<organism evidence="6 7">
    <name type="scientific">Clostridium botulinum</name>
    <dbReference type="NCBI Taxonomy" id="1491"/>
    <lineage>
        <taxon>Bacteria</taxon>
        <taxon>Bacillati</taxon>
        <taxon>Bacillota</taxon>
        <taxon>Clostridia</taxon>
        <taxon>Eubacteriales</taxon>
        <taxon>Clostridiaceae</taxon>
        <taxon>Clostridium</taxon>
    </lineage>
</organism>
<dbReference type="Pfam" id="PF00005">
    <property type="entry name" value="ABC_tran"/>
    <property type="match status" value="1"/>
</dbReference>
<evidence type="ECO:0000256" key="1">
    <source>
        <dbReference type="ARBA" id="ARBA00005417"/>
    </source>
</evidence>